<dbReference type="PATRIC" id="fig|1423775.4.peg.2443"/>
<dbReference type="Pfam" id="PF03217">
    <property type="entry name" value="SlpA"/>
    <property type="match status" value="2"/>
</dbReference>
<evidence type="ECO:0000256" key="1">
    <source>
        <dbReference type="ARBA" id="ARBA00022729"/>
    </source>
</evidence>
<dbReference type="InterPro" id="IPR005046">
    <property type="entry name" value="DUF285"/>
</dbReference>
<sequence length="1051" mass="115449">MRFQQLKRNANFVLRKKLYKSGKNWVVRSTLSLAGGLILFGGSQLTVKADVTSDSTQSEEVQSTANNDGEPNTDAQGNINVVSPANSNTNRVAEDDTQTQPVQSLSSTTNNQDSKSGNNINPENQQVTNVGEDNNNGVDGSVENSNTPSSSQNNNSVQQPVQPQAESTNVNSTLPTTIARGTWGTSDWRIKDDGAGNIVLHIGAGTFNDTHYNDDTDYRRPWSPSDSSKVTQVVFDGNVKADSSLNGLFYSFGNLTNIQNLNYLDTSSVTDTSQMFEYDSKLEYADFSNFDFRDVKKSEEMFKNCFLLKGMSFGPNFVGTNLVDGSGMFQSCKSLTSLDLSMFSTPKLEKASNMFFGEVSLTSLDVSAINTSKVNDFTSMFSGEESLESLNVSNIDFSNATSLESLFSEDTKLSNLTLPKKMNTSKVENFYRMFYGCPNLKQIDTSSIDTSNANRLEEMFSHDYGLQSIDVSGFNTSKVTNFSQIFAFCTSLKTVDLSNWNMKKSVRLENDDKGLFGGGTELDTIVLGPEDNLVSPGIFDKDRNSYDKNGNVIRTNTGWKAIQTTSSDINQGYTVSSFMLTDDMYNGKDNPSGVTTWQINYTGPVDFSVKYIASDTGKILYTVSVPGEFPGDIYDAKKLSSYGDDVKDATGYQIDENPSPDSYTLTNDDPQEFDIKVDPVPVYGPLTVQIIESNTKIGDFHTVTFQLPNGDGDNSAVINSEVNQIAARELVPSTTGAGGAPLMGSDKKPIFDGSYFEDLDKNGEQISFGAISSQAIETLKTMNKDSGQALADMLLSQYTSSVDTSDGKSIFALHLVYEPIASDSPSTGGNSSNSSSSSDSSTSDNSSEYNSSSTTKKETNTISTYPDQEPVQIYDNNGAAVGLKKLQKGSNWQSDAVMELNNETYYRVATNEWIKTSDAYVYDNDLQDVRVYNNVYGRLVNSEGKTLGRALRPTSEWKSDRFATINGEKYYRVASNEFVKADDIYGYNDIPELLHTNSLINLYDERGNNISVVLPINRNYTIDKVISISGIKYYRVATNEFVKSTDDINII</sequence>
<evidence type="ECO:0000313" key="4">
    <source>
        <dbReference type="EMBL" id="KRK78626.1"/>
    </source>
</evidence>
<accession>A0A0R1KFH5</accession>
<dbReference type="AlphaFoldDB" id="A0A0R1KFH5"/>
<feature type="region of interest" description="Disordered" evidence="2">
    <location>
        <begin position="822"/>
        <end position="871"/>
    </location>
</feature>
<dbReference type="InterPro" id="IPR032675">
    <property type="entry name" value="LRR_dom_sf"/>
</dbReference>
<dbReference type="InterPro" id="IPR024968">
    <property type="entry name" value="SlpA_C_lactobacillus"/>
</dbReference>
<keyword evidence="1" id="KW-0732">Signal</keyword>
<feature type="domain" description="S-layer protein C-terminal" evidence="3">
    <location>
        <begin position="962"/>
        <end position="981"/>
    </location>
</feature>
<evidence type="ECO:0000313" key="5">
    <source>
        <dbReference type="Proteomes" id="UP000051248"/>
    </source>
</evidence>
<proteinExistence type="predicted"/>
<reference evidence="4 5" key="1">
    <citation type="journal article" date="2015" name="Genome Announc.">
        <title>Expanding the biotechnology potential of lactobacilli through comparative genomics of 213 strains and associated genera.</title>
        <authorList>
            <person name="Sun Z."/>
            <person name="Harris H.M."/>
            <person name="McCann A."/>
            <person name="Guo C."/>
            <person name="Argimon S."/>
            <person name="Zhang W."/>
            <person name="Yang X."/>
            <person name="Jeffery I.B."/>
            <person name="Cooney J.C."/>
            <person name="Kagawa T.F."/>
            <person name="Liu W."/>
            <person name="Song Y."/>
            <person name="Salvetti E."/>
            <person name="Wrobel A."/>
            <person name="Rasinkangas P."/>
            <person name="Parkhill J."/>
            <person name="Rea M.C."/>
            <person name="O'Sullivan O."/>
            <person name="Ritari J."/>
            <person name="Douillard F.P."/>
            <person name="Paul Ross R."/>
            <person name="Yang R."/>
            <person name="Briner A.E."/>
            <person name="Felis G.E."/>
            <person name="de Vos W.M."/>
            <person name="Barrangou R."/>
            <person name="Klaenhammer T.R."/>
            <person name="Caufield P.W."/>
            <person name="Cui Y."/>
            <person name="Zhang H."/>
            <person name="O'Toole P.W."/>
        </authorList>
    </citation>
    <scope>NUCLEOTIDE SEQUENCE [LARGE SCALE GENOMIC DNA]</scope>
    <source>
        <strain evidence="4 5">DSM 19682</strain>
    </source>
</reference>
<gene>
    <name evidence="4" type="ORF">FD03_GL002402</name>
</gene>
<dbReference type="SUPFAM" id="SSF52058">
    <property type="entry name" value="L domain-like"/>
    <property type="match status" value="1"/>
</dbReference>
<feature type="compositionally biased region" description="Polar residues" evidence="2">
    <location>
        <begin position="52"/>
        <end position="91"/>
    </location>
</feature>
<name>A0A0R1KFH5_9LACO</name>
<evidence type="ECO:0000256" key="2">
    <source>
        <dbReference type="SAM" id="MobiDB-lite"/>
    </source>
</evidence>
<feature type="domain" description="S-layer protein C-terminal" evidence="3">
    <location>
        <begin position="873"/>
        <end position="917"/>
    </location>
</feature>
<dbReference type="Gene3D" id="3.80.10.10">
    <property type="entry name" value="Ribonuclease Inhibitor"/>
    <property type="match status" value="2"/>
</dbReference>
<feature type="compositionally biased region" description="Polar residues" evidence="2">
    <location>
        <begin position="165"/>
        <end position="176"/>
    </location>
</feature>
<dbReference type="NCBIfam" id="TIGR02167">
    <property type="entry name" value="Liste_lipo_26"/>
    <property type="match status" value="5"/>
</dbReference>
<feature type="compositionally biased region" description="Low complexity" evidence="2">
    <location>
        <begin position="822"/>
        <end position="865"/>
    </location>
</feature>
<protein>
    <recommendedName>
        <fullName evidence="3">S-layer protein C-terminal domain-containing protein</fullName>
    </recommendedName>
</protein>
<dbReference type="InterPro" id="IPR022263">
    <property type="entry name" value="KxYKxGKxW"/>
</dbReference>
<dbReference type="InterPro" id="IPR011889">
    <property type="entry name" value="Liste_lipo_26"/>
</dbReference>
<evidence type="ECO:0000259" key="3">
    <source>
        <dbReference type="Pfam" id="PF03217"/>
    </source>
</evidence>
<dbReference type="Pfam" id="PF19258">
    <property type="entry name" value="KxYKxGKxW_sig"/>
    <property type="match status" value="1"/>
</dbReference>
<dbReference type="Proteomes" id="UP000051248">
    <property type="component" value="Unassembled WGS sequence"/>
</dbReference>
<dbReference type="OrthoDB" id="2255372at2"/>
<dbReference type="eggNOG" id="COG4886">
    <property type="taxonomic scope" value="Bacteria"/>
</dbReference>
<dbReference type="EMBL" id="AZDZ01000022">
    <property type="protein sequence ID" value="KRK78626.1"/>
    <property type="molecule type" value="Genomic_DNA"/>
</dbReference>
<feature type="region of interest" description="Disordered" evidence="2">
    <location>
        <begin position="51"/>
        <end position="179"/>
    </location>
</feature>
<dbReference type="RefSeq" id="WP_025023935.1">
    <property type="nucleotide sequence ID" value="NZ_AZDZ01000022.1"/>
</dbReference>
<organism evidence="4 5">
    <name type="scientific">Companilactobacillus nodensis DSM 19682 = JCM 14932 = NBRC 107160</name>
    <dbReference type="NCBI Taxonomy" id="1423775"/>
    <lineage>
        <taxon>Bacteria</taxon>
        <taxon>Bacillati</taxon>
        <taxon>Bacillota</taxon>
        <taxon>Bacilli</taxon>
        <taxon>Lactobacillales</taxon>
        <taxon>Lactobacillaceae</taxon>
        <taxon>Companilactobacillus</taxon>
    </lineage>
</organism>
<dbReference type="Pfam" id="PF03382">
    <property type="entry name" value="DUF285"/>
    <property type="match status" value="3"/>
</dbReference>
<feature type="compositionally biased region" description="Polar residues" evidence="2">
    <location>
        <begin position="98"/>
        <end position="126"/>
    </location>
</feature>
<feature type="compositionally biased region" description="Low complexity" evidence="2">
    <location>
        <begin position="127"/>
        <end position="164"/>
    </location>
</feature>
<comment type="caution">
    <text evidence="4">The sequence shown here is derived from an EMBL/GenBank/DDBJ whole genome shotgun (WGS) entry which is preliminary data.</text>
</comment>
<keyword evidence="5" id="KW-1185">Reference proteome</keyword>
<dbReference type="NCBIfam" id="TIGR03715">
    <property type="entry name" value="KxYKxGKxW"/>
    <property type="match status" value="1"/>
</dbReference>